<dbReference type="InterPro" id="IPR004099">
    <property type="entry name" value="Pyr_nucl-diS_OxRdtase_dimer"/>
</dbReference>
<dbReference type="Pfam" id="PF02852">
    <property type="entry name" value="Pyr_redox_dim"/>
    <property type="match status" value="1"/>
</dbReference>
<keyword evidence="3 5" id="KW-0274">FAD</keyword>
<evidence type="ECO:0000256" key="1">
    <source>
        <dbReference type="ARBA" id="ARBA00007532"/>
    </source>
</evidence>
<dbReference type="STRING" id="49186.SAMN05421647_107154"/>
<evidence type="ECO:0000259" key="7">
    <source>
        <dbReference type="Pfam" id="PF02852"/>
    </source>
</evidence>
<feature type="binding site" evidence="5">
    <location>
        <position position="50"/>
    </location>
    <ligand>
        <name>FAD</name>
        <dbReference type="ChEBI" id="CHEBI:57692"/>
    </ligand>
</feature>
<evidence type="ECO:0000313" key="9">
    <source>
        <dbReference type="EMBL" id="SIQ67754.1"/>
    </source>
</evidence>
<dbReference type="InterPro" id="IPR001100">
    <property type="entry name" value="Pyr_nuc-diS_OxRdtase"/>
</dbReference>
<dbReference type="Gene3D" id="3.50.50.60">
    <property type="entry name" value="FAD/NAD(P)-binding domain"/>
    <property type="match status" value="3"/>
</dbReference>
<dbReference type="PIRSF" id="PIRSF000350">
    <property type="entry name" value="Mercury_reductase_MerA"/>
    <property type="match status" value="1"/>
</dbReference>
<organism evidence="9 10">
    <name type="scientific">Marinobacterium stanieri</name>
    <dbReference type="NCBI Taxonomy" id="49186"/>
    <lineage>
        <taxon>Bacteria</taxon>
        <taxon>Pseudomonadati</taxon>
        <taxon>Pseudomonadota</taxon>
        <taxon>Gammaproteobacteria</taxon>
        <taxon>Oceanospirillales</taxon>
        <taxon>Oceanospirillaceae</taxon>
        <taxon>Marinobacterium</taxon>
    </lineage>
</organism>
<dbReference type="NCBIfam" id="NF004939">
    <property type="entry name" value="PRK06292.1-1"/>
    <property type="match status" value="1"/>
</dbReference>
<dbReference type="SUPFAM" id="SSF55424">
    <property type="entry name" value="FAD/NAD-linked reductases, dimerisation (C-terminal) domain"/>
    <property type="match status" value="1"/>
</dbReference>
<dbReference type="PRINTS" id="PR00368">
    <property type="entry name" value="FADPNR"/>
</dbReference>
<feature type="active site" description="Proton acceptor" evidence="4">
    <location>
        <position position="443"/>
    </location>
</feature>
<dbReference type="Proteomes" id="UP000186895">
    <property type="component" value="Unassembled WGS sequence"/>
</dbReference>
<keyword evidence="2" id="KW-0285">Flavoprotein</keyword>
<dbReference type="PANTHER" id="PTHR43014">
    <property type="entry name" value="MERCURIC REDUCTASE"/>
    <property type="match status" value="1"/>
</dbReference>
<sequence length="461" mass="49433">MRKVDIAVIGAGSAGLTAYRTARRHNQSVLLIDPGPLGTTCARVGCMPSKLLIAAADAAWHIQHADTFGVSASGIQIDGEKVMQRVRGMRDRFVGKVLKGMESISEEDILQQPVRFKTDHLLETPDGELIEAGRIVIATGSRPAIPGFLNAAGKRLLVNDDLFELDTLPESVVVFGPGVIGLELGQALHRLGVRVRMFGVGGAIGPIGDDDIRQAAQNCFGSEFPLDPDSQVIDVKETSSGVLVSFEGESGQTLTEEFEYLLAATGRRPNVDQLGLEHTSLELDARGVPVFDPDTLQCSAEHLFIAGDANNYLPLLHEASDEGAIAGRNAALWPDVAAGDRTVPLAVVFSDPQIATVGMRPDQIEQAFANAFAVASFDFADQARAKVMGRDLGLMKIWAEKGSGQLLGAEILGPEAEHLAHLLAWAMQQKLGVDELLAMPYYHPVLEEGVRSLLRALKGRI</sequence>
<feature type="disulfide bond" description="Redox-active" evidence="6">
    <location>
        <begin position="41"/>
        <end position="46"/>
    </location>
</feature>
<evidence type="ECO:0000313" key="10">
    <source>
        <dbReference type="Proteomes" id="UP000186895"/>
    </source>
</evidence>
<evidence type="ECO:0000256" key="2">
    <source>
        <dbReference type="ARBA" id="ARBA00022630"/>
    </source>
</evidence>
<comment type="cofactor">
    <cofactor evidence="5">
        <name>FAD</name>
        <dbReference type="ChEBI" id="CHEBI:57692"/>
    </cofactor>
    <text evidence="5">Binds 1 FAD per subunit.</text>
</comment>
<feature type="domain" description="FAD/NAD(P)-binding" evidence="8">
    <location>
        <begin position="5"/>
        <end position="323"/>
    </location>
</feature>
<evidence type="ECO:0000256" key="6">
    <source>
        <dbReference type="PIRSR" id="PIRSR000350-4"/>
    </source>
</evidence>
<keyword evidence="5" id="KW-0520">NAD</keyword>
<dbReference type="RefSeq" id="WP_076463997.1">
    <property type="nucleotide sequence ID" value="NZ_FTMN01000007.1"/>
</dbReference>
<feature type="binding site" evidence="5">
    <location>
        <position position="308"/>
    </location>
    <ligand>
        <name>FAD</name>
        <dbReference type="ChEBI" id="CHEBI:57692"/>
    </ligand>
</feature>
<feature type="binding site" evidence="5">
    <location>
        <begin position="139"/>
        <end position="141"/>
    </location>
    <ligand>
        <name>FAD</name>
        <dbReference type="ChEBI" id="CHEBI:57692"/>
    </ligand>
</feature>
<dbReference type="InterPro" id="IPR036188">
    <property type="entry name" value="FAD/NAD-bd_sf"/>
</dbReference>
<dbReference type="GO" id="GO:0050660">
    <property type="term" value="F:flavin adenine dinucleotide binding"/>
    <property type="evidence" value="ECO:0007669"/>
    <property type="project" value="TreeGrafter"/>
</dbReference>
<dbReference type="InterPro" id="IPR036324">
    <property type="entry name" value="Mn/Fe_SOD_N_sf"/>
</dbReference>
<dbReference type="Gene3D" id="1.10.287.990">
    <property type="entry name" value="Fe,Mn superoxide dismutase (SOD) domain"/>
    <property type="match status" value="1"/>
</dbReference>
<dbReference type="PRINTS" id="PR00411">
    <property type="entry name" value="PNDRDTASEI"/>
</dbReference>
<reference evidence="9 10" key="1">
    <citation type="submission" date="2017-01" db="EMBL/GenBank/DDBJ databases">
        <authorList>
            <person name="Mah S.A."/>
            <person name="Swanson W.J."/>
            <person name="Moy G.W."/>
            <person name="Vacquier V.D."/>
        </authorList>
    </citation>
    <scope>NUCLEOTIDE SEQUENCE [LARGE SCALE GENOMIC DNA]</scope>
    <source>
        <strain evidence="9 10">DSM 7027</strain>
    </source>
</reference>
<dbReference type="SUPFAM" id="SSF51905">
    <property type="entry name" value="FAD/NAD(P)-binding domain"/>
    <property type="match status" value="1"/>
</dbReference>
<gene>
    <name evidence="9" type="ORF">SAMN05421647_107154</name>
</gene>
<evidence type="ECO:0000256" key="3">
    <source>
        <dbReference type="ARBA" id="ARBA00022827"/>
    </source>
</evidence>
<comment type="similarity">
    <text evidence="1">Belongs to the class-I pyridine nucleotide-disulfide oxidoreductase family.</text>
</comment>
<dbReference type="EMBL" id="FTMN01000007">
    <property type="protein sequence ID" value="SIQ67754.1"/>
    <property type="molecule type" value="Genomic_DNA"/>
</dbReference>
<dbReference type="Pfam" id="PF07992">
    <property type="entry name" value="Pyr_redox_2"/>
    <property type="match status" value="1"/>
</dbReference>
<feature type="domain" description="Pyridine nucleotide-disulphide oxidoreductase dimerisation" evidence="7">
    <location>
        <begin position="346"/>
        <end position="451"/>
    </location>
</feature>
<proteinExistence type="inferred from homology"/>
<dbReference type="GO" id="GO:0003955">
    <property type="term" value="F:NAD(P)H dehydrogenase (quinone) activity"/>
    <property type="evidence" value="ECO:0007669"/>
    <property type="project" value="TreeGrafter"/>
</dbReference>
<protein>
    <submittedName>
        <fullName evidence="9">Dihydrolipoamide dehydrogenase</fullName>
    </submittedName>
</protein>
<evidence type="ECO:0000256" key="5">
    <source>
        <dbReference type="PIRSR" id="PIRSR000350-3"/>
    </source>
</evidence>
<evidence type="ECO:0000256" key="4">
    <source>
        <dbReference type="PIRSR" id="PIRSR000350-2"/>
    </source>
</evidence>
<dbReference type="AlphaFoldDB" id="A0A1N6UQ59"/>
<feature type="binding site" evidence="5">
    <location>
        <begin position="176"/>
        <end position="183"/>
    </location>
    <ligand>
        <name>NAD(+)</name>
        <dbReference type="ChEBI" id="CHEBI:57540"/>
    </ligand>
</feature>
<dbReference type="InterPro" id="IPR023753">
    <property type="entry name" value="FAD/NAD-binding_dom"/>
</dbReference>
<accession>A0A1N6UQ59</accession>
<dbReference type="eggNOG" id="COG1249">
    <property type="taxonomic scope" value="Bacteria"/>
</dbReference>
<feature type="binding site" evidence="5">
    <location>
        <position position="266"/>
    </location>
    <ligand>
        <name>NAD(+)</name>
        <dbReference type="ChEBI" id="CHEBI:57540"/>
    </ligand>
</feature>
<evidence type="ECO:0000259" key="8">
    <source>
        <dbReference type="Pfam" id="PF07992"/>
    </source>
</evidence>
<keyword evidence="5" id="KW-0547">Nucleotide-binding</keyword>
<dbReference type="InterPro" id="IPR016156">
    <property type="entry name" value="FAD/NAD-linked_Rdtase_dimer_sf"/>
</dbReference>
<dbReference type="Gene3D" id="3.30.390.30">
    <property type="match status" value="1"/>
</dbReference>
<dbReference type="PANTHER" id="PTHR43014:SF4">
    <property type="entry name" value="PYRIDINE NUCLEOTIDE-DISULFIDE OXIDOREDUCTASE RCLA-RELATED"/>
    <property type="match status" value="1"/>
</dbReference>
<name>A0A1N6UQ59_9GAMM</name>
<keyword evidence="10" id="KW-1185">Reference proteome</keyword>